<evidence type="ECO:0000313" key="3">
    <source>
        <dbReference type="Proteomes" id="UP000054717"/>
    </source>
</evidence>
<proteinExistence type="predicted"/>
<evidence type="ECO:0000259" key="1">
    <source>
        <dbReference type="PROSITE" id="PS50056"/>
    </source>
</evidence>
<protein>
    <submittedName>
        <fullName evidence="2">Dual specificity phosphatase, catalytic domain</fullName>
    </submittedName>
</protein>
<feature type="domain" description="Tyrosine specific protein phosphatases" evidence="1">
    <location>
        <begin position="78"/>
        <end position="129"/>
    </location>
</feature>
<organism evidence="2 3">
    <name type="scientific">Caballeronia telluris</name>
    <dbReference type="NCBI Taxonomy" id="326475"/>
    <lineage>
        <taxon>Bacteria</taxon>
        <taxon>Pseudomonadati</taxon>
        <taxon>Pseudomonadota</taxon>
        <taxon>Betaproteobacteria</taxon>
        <taxon>Burkholderiales</taxon>
        <taxon>Burkholderiaceae</taxon>
        <taxon>Caballeronia</taxon>
    </lineage>
</organism>
<sequence length="189" mass="20744">MPRLPFDFQLSVLGLSEVNHAATKSASHVVSLVDPGTALPHAIASLDSGRRLLLEVYDALDSIEGRPAPDHEDANALCRFADTLNTTNLSHLLVHCHMGRSRSAAAAAIILVRLGYSPDDAFERVRAVRDPIWPNWTLLEHGDDVLVCNGALLHACRAVYRRVEQKFARWVNDPRPESLDAMPLGAVRA</sequence>
<dbReference type="STRING" id="326475.AWB66_05858"/>
<accession>A0A158KBJ4</accession>
<comment type="caution">
    <text evidence="2">The sequence shown here is derived from an EMBL/GenBank/DDBJ whole genome shotgun (WGS) entry which is preliminary data.</text>
</comment>
<dbReference type="Proteomes" id="UP000054717">
    <property type="component" value="Unassembled WGS sequence"/>
</dbReference>
<evidence type="ECO:0000313" key="2">
    <source>
        <dbReference type="EMBL" id="SAL78512.1"/>
    </source>
</evidence>
<dbReference type="AlphaFoldDB" id="A0A158KBJ4"/>
<name>A0A158KBJ4_9BURK</name>
<reference evidence="2" key="1">
    <citation type="submission" date="2016-01" db="EMBL/GenBank/DDBJ databases">
        <authorList>
            <person name="Peeters Charlotte."/>
        </authorList>
    </citation>
    <scope>NUCLEOTIDE SEQUENCE</scope>
    <source>
        <strain evidence="2">LMG 22936</strain>
    </source>
</reference>
<dbReference type="PROSITE" id="PS00383">
    <property type="entry name" value="TYR_PHOSPHATASE_1"/>
    <property type="match status" value="1"/>
</dbReference>
<gene>
    <name evidence="2" type="ORF">AWB66_05858</name>
</gene>
<keyword evidence="3" id="KW-1185">Reference proteome</keyword>
<dbReference type="EMBL" id="FCNZ02000042">
    <property type="protein sequence ID" value="SAL78512.1"/>
    <property type="molecule type" value="Genomic_DNA"/>
</dbReference>
<dbReference type="InterPro" id="IPR000387">
    <property type="entry name" value="Tyr_Pase_dom"/>
</dbReference>
<dbReference type="Gene3D" id="3.90.190.10">
    <property type="entry name" value="Protein tyrosine phosphatase superfamily"/>
    <property type="match status" value="1"/>
</dbReference>
<dbReference type="InterPro" id="IPR016130">
    <property type="entry name" value="Tyr_Pase_AS"/>
</dbReference>
<dbReference type="PROSITE" id="PS50056">
    <property type="entry name" value="TYR_PHOSPHATASE_2"/>
    <property type="match status" value="1"/>
</dbReference>
<dbReference type="RefSeq" id="WP_087633562.1">
    <property type="nucleotide sequence ID" value="NZ_FCNZ02000042.1"/>
</dbReference>
<dbReference type="InterPro" id="IPR029021">
    <property type="entry name" value="Prot-tyrosine_phosphatase-like"/>
</dbReference>
<dbReference type="SUPFAM" id="SSF52799">
    <property type="entry name" value="(Phosphotyrosine protein) phosphatases II"/>
    <property type="match status" value="1"/>
</dbReference>